<sequence>MTTVYYRPREQNLKNEHLNQLSQGFPSKSHRRNSVSYTKGGMPAKFEGADGESSFAIGRSIYRNINLSKKPTTSSKESFKVQSTDQYIQQKKNQAIGRGTMPGLRSAPNEQTLLSFKSNDNNTRNQALRRCRNRGYVVPPKVKSSTHNRGVCCNT</sequence>
<protein>
    <submittedName>
        <fullName evidence="1">Uncharacterized protein</fullName>
    </submittedName>
</protein>
<dbReference type="EMBL" id="MN738813">
    <property type="protein sequence ID" value="QHS84781.1"/>
    <property type="molecule type" value="Genomic_DNA"/>
</dbReference>
<organism evidence="1">
    <name type="scientific">viral metagenome</name>
    <dbReference type="NCBI Taxonomy" id="1070528"/>
    <lineage>
        <taxon>unclassified sequences</taxon>
        <taxon>metagenomes</taxon>
        <taxon>organismal metagenomes</taxon>
    </lineage>
</organism>
<reference evidence="1" key="1">
    <citation type="journal article" date="2020" name="Nature">
        <title>Giant virus diversity and host interactions through global metagenomics.</title>
        <authorList>
            <person name="Schulz F."/>
            <person name="Roux S."/>
            <person name="Paez-Espino D."/>
            <person name="Jungbluth S."/>
            <person name="Walsh D.A."/>
            <person name="Denef V.J."/>
            <person name="McMahon K.D."/>
            <person name="Konstantinidis K.T."/>
            <person name="Eloe-Fadrosh E.A."/>
            <person name="Kyrpides N.C."/>
            <person name="Woyke T."/>
        </authorList>
    </citation>
    <scope>NUCLEOTIDE SEQUENCE</scope>
    <source>
        <strain evidence="1">GVMAG-S-ERX556022-25</strain>
    </source>
</reference>
<proteinExistence type="predicted"/>
<evidence type="ECO:0000313" key="1">
    <source>
        <dbReference type="EMBL" id="QHS84781.1"/>
    </source>
</evidence>
<accession>A0A6C0AZT5</accession>
<dbReference type="AlphaFoldDB" id="A0A6C0AZT5"/>
<name>A0A6C0AZT5_9ZZZZ</name>